<evidence type="ECO:0000256" key="1">
    <source>
        <dbReference type="ARBA" id="ARBA00005156"/>
    </source>
</evidence>
<dbReference type="EC" id="6.3.1.14" evidence="2"/>
<feature type="domain" description="Diphthamide synthase" evidence="10">
    <location>
        <begin position="5"/>
        <end position="209"/>
    </location>
</feature>
<dbReference type="EMBL" id="HG674134">
    <property type="protein sequence ID" value="CDJ38904.1"/>
    <property type="molecule type" value="Genomic_DNA"/>
</dbReference>
<dbReference type="SUPFAM" id="SSF52402">
    <property type="entry name" value="Adenine nucleotide alpha hydrolases-like"/>
    <property type="match status" value="1"/>
</dbReference>
<dbReference type="PANTHER" id="PTHR12196:SF2">
    <property type="entry name" value="DIPHTHINE--AMMONIA LIGASE"/>
    <property type="match status" value="1"/>
</dbReference>
<evidence type="ECO:0000256" key="6">
    <source>
        <dbReference type="ARBA" id="ARBA00022840"/>
    </source>
</evidence>
<dbReference type="RefSeq" id="XP_013229659.1">
    <property type="nucleotide sequence ID" value="XM_013374205.1"/>
</dbReference>
<proteinExistence type="predicted"/>
<dbReference type="AlphaFoldDB" id="U6KRC0"/>
<dbReference type="VEuPathDB" id="ToxoDB:ETH2_1316100"/>
<dbReference type="GeneID" id="25254856"/>
<evidence type="ECO:0000256" key="9">
    <source>
        <dbReference type="ARBA" id="ARBA00048108"/>
    </source>
</evidence>
<dbReference type="FunFam" id="3.90.1490.10:FF:000001">
    <property type="entry name" value="Diphthine--ammonia ligase"/>
    <property type="match status" value="1"/>
</dbReference>
<keyword evidence="12" id="KW-1185">Reference proteome</keyword>
<evidence type="ECO:0000259" key="10">
    <source>
        <dbReference type="Pfam" id="PF01902"/>
    </source>
</evidence>
<reference evidence="11" key="1">
    <citation type="submission" date="2013-10" db="EMBL/GenBank/DDBJ databases">
        <title>Genomic analysis of the causative agents of coccidiosis in chickens.</title>
        <authorList>
            <person name="Reid A.J."/>
            <person name="Blake D."/>
            <person name="Billington K."/>
            <person name="Browne H."/>
            <person name="Dunn M."/>
            <person name="Hung S."/>
            <person name="Kawahara F."/>
            <person name="Miranda-Saavedra D."/>
            <person name="Mourier T."/>
            <person name="Nagra H."/>
            <person name="Otto T.D."/>
            <person name="Rawlings N."/>
            <person name="Sanchez A."/>
            <person name="Sanders M."/>
            <person name="Subramaniam C."/>
            <person name="Tay Y."/>
            <person name="Dear P."/>
            <person name="Doerig C."/>
            <person name="Gruber A."/>
            <person name="Parkinson J."/>
            <person name="Shirley M."/>
            <person name="Wan K.L."/>
            <person name="Berriman M."/>
            <person name="Tomley F."/>
            <person name="Pain A."/>
        </authorList>
    </citation>
    <scope>NUCLEOTIDE SEQUENCE [LARGE SCALE GENOMIC DNA]</scope>
    <source>
        <strain evidence="11">Houghton</strain>
    </source>
</reference>
<keyword evidence="4" id="KW-0436">Ligase</keyword>
<comment type="pathway">
    <text evidence="1">Protein modification; peptidyl-diphthamide biosynthesis.</text>
</comment>
<dbReference type="OMA" id="FEANCRQ"/>
<evidence type="ECO:0000256" key="8">
    <source>
        <dbReference type="ARBA" id="ARBA00031552"/>
    </source>
</evidence>
<name>U6KRC0_EIMTE</name>
<evidence type="ECO:0000313" key="11">
    <source>
        <dbReference type="EMBL" id="CDJ38904.1"/>
    </source>
</evidence>
<organism evidence="11 12">
    <name type="scientific">Eimeria tenella</name>
    <name type="common">Coccidian parasite</name>
    <dbReference type="NCBI Taxonomy" id="5802"/>
    <lineage>
        <taxon>Eukaryota</taxon>
        <taxon>Sar</taxon>
        <taxon>Alveolata</taxon>
        <taxon>Apicomplexa</taxon>
        <taxon>Conoidasida</taxon>
        <taxon>Coccidia</taxon>
        <taxon>Eucoccidiorida</taxon>
        <taxon>Eimeriorina</taxon>
        <taxon>Eimeriidae</taxon>
        <taxon>Eimeria</taxon>
    </lineage>
</organism>
<dbReference type="Gene3D" id="3.90.1490.10">
    <property type="entry name" value="putative n-type atp pyrophosphatase, domain 2"/>
    <property type="match status" value="1"/>
</dbReference>
<dbReference type="Gene3D" id="3.40.50.620">
    <property type="entry name" value="HUPs"/>
    <property type="match status" value="1"/>
</dbReference>
<comment type="catalytic activity">
    <reaction evidence="9">
        <text>diphthine-[translation elongation factor 2] + NH4(+) + ATP = diphthamide-[translation elongation factor 2] + AMP + diphosphate + H(+)</text>
        <dbReference type="Rhea" id="RHEA:19753"/>
        <dbReference type="Rhea" id="RHEA-COMP:10172"/>
        <dbReference type="Rhea" id="RHEA-COMP:10174"/>
        <dbReference type="ChEBI" id="CHEBI:15378"/>
        <dbReference type="ChEBI" id="CHEBI:16692"/>
        <dbReference type="ChEBI" id="CHEBI:28938"/>
        <dbReference type="ChEBI" id="CHEBI:30616"/>
        <dbReference type="ChEBI" id="CHEBI:33019"/>
        <dbReference type="ChEBI" id="CHEBI:82696"/>
        <dbReference type="ChEBI" id="CHEBI:456215"/>
        <dbReference type="EC" id="6.3.1.14"/>
    </reaction>
</comment>
<dbReference type="GO" id="GO:0017178">
    <property type="term" value="F:diphthine-ammonia ligase activity"/>
    <property type="evidence" value="ECO:0007669"/>
    <property type="project" value="UniProtKB-EC"/>
</dbReference>
<sequence>MGTLKAVGLLSGGKDSIFAMHYARELGHSICAVATLLPRGDAIETDSYMYQSVGTHMTAAIAKCLGVPHFSAQVNGQPILTETLNYKHTAGDEVEDLCALLLRVKTRTTVEAVKAEGGAGGPGKMRQSSSSLETLLREMINWGLHAVLVKTASMGLSRKHLGHTISDLLPYFVSLNRQYDFHICGEGGEYETLTLDCPLFEKGSIEVLNWQPICHSDDPVAPVWLLSPTEWRVVPKSCARIAYPLAATTASSPMRLHALERGRFEPYQDNIRHAVSIWGSEEDTDSARTASLSEPLDVLLGWRKNSKWNLQVQSSSSGCIVSADVCEESADADVSLDSFTITEPRDFVAELLKSLSSSVQGWLDDQLRTMQRNSRSAHPVQTICQVCSLELSHIVENVFISRRTMPHPMTFFVTPLPRRVALRLAIVWSLSEGSGPTLDAFFNYPGDNGMLHVHSQNLWVPPCGESEANGSQDHSLERSCCTCQGLRCELASNWNPGASHVFIRGIDGSFPFSGRLPDMISNPSLRALAGELGELRKSDQGLNVALQAASSFVNVQHALHLCKVGGANRGLPHMFGAPAISGALQETQRLPVDVPSCILALVKLEKPVTESASTAEMPERSDRKLEAVKHLLHGLLDGSRTRSAHLRVNTQSATQTIVLVAEISDLPRGAKVMALPLWEVAFQSGETAFSRSCSIQELHHRGDTYSATVTTLKICPGSSQDREVTSKTVDSGVSSCLMCISFQQSNCTGSSTLESFWGQLDKTLTLSLEKEMGTAQLPGLTYFNNSKTPATRHGNKRIRDIYVFYSRPFACSFDVDLKSFEENCHLRIVAALSGTAPATSEVPLVIFIPVVNIEGGFLKIVACSI</sequence>
<evidence type="ECO:0000313" key="12">
    <source>
        <dbReference type="Proteomes" id="UP000030747"/>
    </source>
</evidence>
<accession>U6KRC0</accession>
<evidence type="ECO:0000256" key="2">
    <source>
        <dbReference type="ARBA" id="ARBA00012089"/>
    </source>
</evidence>
<gene>
    <name evidence="11" type="ORF">ETH_00028815</name>
</gene>
<dbReference type="InterPro" id="IPR014729">
    <property type="entry name" value="Rossmann-like_a/b/a_fold"/>
</dbReference>
<dbReference type="InterPro" id="IPR030662">
    <property type="entry name" value="DPH6/MJ0570"/>
</dbReference>
<dbReference type="PANTHER" id="PTHR12196">
    <property type="entry name" value="DOMAIN OF UNKNOWN FUNCTION 71 DUF71 -CONTAINING PROTEIN"/>
    <property type="match status" value="1"/>
</dbReference>
<dbReference type="GO" id="GO:0005524">
    <property type="term" value="F:ATP binding"/>
    <property type="evidence" value="ECO:0007669"/>
    <property type="project" value="UniProtKB-KW"/>
</dbReference>
<protein>
    <recommendedName>
        <fullName evidence="3">Diphthine--ammonia ligase</fullName>
        <ecNumber evidence="2">6.3.1.14</ecNumber>
    </recommendedName>
    <alternativeName>
        <fullName evidence="7">Diphthamide synthase</fullName>
    </alternativeName>
    <alternativeName>
        <fullName evidence="8">Diphthamide synthetase</fullName>
    </alternativeName>
</protein>
<keyword evidence="6" id="KW-0067">ATP-binding</keyword>
<dbReference type="VEuPathDB" id="ToxoDB:ETH_00028815"/>
<dbReference type="Proteomes" id="UP000030747">
    <property type="component" value="Unassembled WGS sequence"/>
</dbReference>
<dbReference type="CDD" id="cd01994">
    <property type="entry name" value="AANH_PF0828-like"/>
    <property type="match status" value="1"/>
</dbReference>
<reference evidence="11" key="2">
    <citation type="submission" date="2013-10" db="EMBL/GenBank/DDBJ databases">
        <authorList>
            <person name="Aslett M."/>
        </authorList>
    </citation>
    <scope>NUCLEOTIDE SEQUENCE [LARGE SCALE GENOMIC DNA]</scope>
    <source>
        <strain evidence="11">Houghton</strain>
    </source>
</reference>
<evidence type="ECO:0000256" key="5">
    <source>
        <dbReference type="ARBA" id="ARBA00022741"/>
    </source>
</evidence>
<dbReference type="OrthoDB" id="686384at2759"/>
<evidence type="ECO:0000256" key="7">
    <source>
        <dbReference type="ARBA" id="ARBA00029814"/>
    </source>
</evidence>
<evidence type="ECO:0000256" key="3">
    <source>
        <dbReference type="ARBA" id="ARBA00018426"/>
    </source>
</evidence>
<evidence type="ECO:0000256" key="4">
    <source>
        <dbReference type="ARBA" id="ARBA00022598"/>
    </source>
</evidence>
<dbReference type="Pfam" id="PF01902">
    <property type="entry name" value="Diphthami_syn_2"/>
    <property type="match status" value="1"/>
</dbReference>
<dbReference type="InterPro" id="IPR002761">
    <property type="entry name" value="Diphthami_syn_dom"/>
</dbReference>
<keyword evidence="5" id="KW-0547">Nucleotide-binding</keyword>
<dbReference type="GO" id="GO:0017183">
    <property type="term" value="P:protein histidyl modification to diphthamide"/>
    <property type="evidence" value="ECO:0007669"/>
    <property type="project" value="TreeGrafter"/>
</dbReference>